<dbReference type="EMBL" id="JAADJF010000260">
    <property type="protein sequence ID" value="KAF4429650.1"/>
    <property type="molecule type" value="Genomic_DNA"/>
</dbReference>
<dbReference type="PANTHER" id="PTHR13789">
    <property type="entry name" value="MONOOXYGENASE"/>
    <property type="match status" value="1"/>
</dbReference>
<dbReference type="AlphaFoldDB" id="A0A8H4JI60"/>
<dbReference type="Proteomes" id="UP000536711">
    <property type="component" value="Unassembled WGS sequence"/>
</dbReference>
<evidence type="ECO:0000256" key="3">
    <source>
        <dbReference type="ARBA" id="ARBA00022827"/>
    </source>
</evidence>
<dbReference type="PANTHER" id="PTHR13789:SF309">
    <property type="entry name" value="PUTATIVE (AFU_ORTHOLOGUE AFUA_6G14510)-RELATED"/>
    <property type="match status" value="1"/>
</dbReference>
<protein>
    <recommendedName>
        <fullName evidence="6">FAD-binding domain-containing protein</fullName>
    </recommendedName>
</protein>
<evidence type="ECO:0000256" key="5">
    <source>
        <dbReference type="ARBA" id="ARBA00023033"/>
    </source>
</evidence>
<keyword evidence="3" id="KW-0274">FAD</keyword>
<organism evidence="7 8">
    <name type="scientific">Fusarium acutatum</name>
    <dbReference type="NCBI Taxonomy" id="78861"/>
    <lineage>
        <taxon>Eukaryota</taxon>
        <taxon>Fungi</taxon>
        <taxon>Dikarya</taxon>
        <taxon>Ascomycota</taxon>
        <taxon>Pezizomycotina</taxon>
        <taxon>Sordariomycetes</taxon>
        <taxon>Hypocreomycetidae</taxon>
        <taxon>Hypocreales</taxon>
        <taxon>Nectriaceae</taxon>
        <taxon>Fusarium</taxon>
        <taxon>Fusarium fujikuroi species complex</taxon>
    </lineage>
</organism>
<gene>
    <name evidence="7" type="ORF">FACUT_9058</name>
</gene>
<comment type="caution">
    <text evidence="7">The sequence shown here is derived from an EMBL/GenBank/DDBJ whole genome shotgun (WGS) entry which is preliminary data.</text>
</comment>
<feature type="domain" description="FAD-binding" evidence="6">
    <location>
        <begin position="14"/>
        <end position="359"/>
    </location>
</feature>
<dbReference type="OrthoDB" id="417877at2759"/>
<proteinExistence type="inferred from homology"/>
<keyword evidence="5" id="KW-0503">Monooxygenase</keyword>
<dbReference type="GO" id="GO:0071949">
    <property type="term" value="F:FAD binding"/>
    <property type="evidence" value="ECO:0007669"/>
    <property type="project" value="InterPro"/>
</dbReference>
<comment type="similarity">
    <text evidence="1">Belongs to the paxM FAD-dependent monooxygenase family.</text>
</comment>
<dbReference type="GO" id="GO:0004497">
    <property type="term" value="F:monooxygenase activity"/>
    <property type="evidence" value="ECO:0007669"/>
    <property type="project" value="UniProtKB-KW"/>
</dbReference>
<evidence type="ECO:0000259" key="6">
    <source>
        <dbReference type="Pfam" id="PF01494"/>
    </source>
</evidence>
<dbReference type="SUPFAM" id="SSF51905">
    <property type="entry name" value="FAD/NAD(P)-binding domain"/>
    <property type="match status" value="1"/>
</dbReference>
<keyword evidence="4" id="KW-0560">Oxidoreductase</keyword>
<keyword evidence="2" id="KW-0285">Flavoprotein</keyword>
<name>A0A8H4JI60_9HYPO</name>
<reference evidence="7 8" key="1">
    <citation type="submission" date="2020-01" db="EMBL/GenBank/DDBJ databases">
        <title>Identification and distribution of gene clusters putatively required for synthesis of sphingolipid metabolism inhibitors in phylogenetically diverse species of the filamentous fungus Fusarium.</title>
        <authorList>
            <person name="Kim H.-S."/>
            <person name="Busman M."/>
            <person name="Brown D.W."/>
            <person name="Divon H."/>
            <person name="Uhlig S."/>
            <person name="Proctor R.H."/>
        </authorList>
    </citation>
    <scope>NUCLEOTIDE SEQUENCE [LARGE SCALE GENOMIC DNA]</scope>
    <source>
        <strain evidence="7 8">NRRL 13308</strain>
    </source>
</reference>
<evidence type="ECO:0000256" key="2">
    <source>
        <dbReference type="ARBA" id="ARBA00022630"/>
    </source>
</evidence>
<accession>A0A8H4JI60</accession>
<dbReference type="PRINTS" id="PR00420">
    <property type="entry name" value="RNGMNOXGNASE"/>
</dbReference>
<evidence type="ECO:0000313" key="7">
    <source>
        <dbReference type="EMBL" id="KAF4429650.1"/>
    </source>
</evidence>
<sequence>MSLPSPHWRPGKRVVVVGGGPGGISTGLAFLKRGYDVRIFERQPVCKALGGGVLLCVPVLAILRSYGMDVDELGSYTVTYFKNSKGQERTKLIFNPEIEKRMGIKGWHYGVLRASAYKQMLQLLPDGILQEGQEFESYTERNDEVEVNFASGTKITADVVVGADGVRSGVSRQAFGDPGLFHVGIRVWLAWCESVPGVIKPNYGYVSHDWHRQANFFPMRHEGKPGFEWWIVEPAYEGKPFPEKPDEIKAYISDILKDWADPMPLFIEATDFKHHIFRWEIYNRPSMKKWSRGRVVCVGDAVHPVSPYAAYGMGMAIEDGYHLACSLDGVDLRDAHAVRAGFELYEKERVNYVNHNMEFARFLGRVFHGLPYPLAWVRDFIFDNTPFLKRYLAKGYLEEAEKETMKLKELFVSKGSLHQREWGGYHTAY</sequence>
<dbReference type="InterPro" id="IPR036188">
    <property type="entry name" value="FAD/NAD-bd_sf"/>
</dbReference>
<evidence type="ECO:0000313" key="8">
    <source>
        <dbReference type="Proteomes" id="UP000536711"/>
    </source>
</evidence>
<dbReference type="Pfam" id="PF01494">
    <property type="entry name" value="FAD_binding_3"/>
    <property type="match status" value="1"/>
</dbReference>
<keyword evidence="8" id="KW-1185">Reference proteome</keyword>
<dbReference type="InterPro" id="IPR050493">
    <property type="entry name" value="FAD-dep_Monooxygenase_BioMet"/>
</dbReference>
<dbReference type="Gene3D" id="3.50.50.60">
    <property type="entry name" value="FAD/NAD(P)-binding domain"/>
    <property type="match status" value="1"/>
</dbReference>
<dbReference type="InterPro" id="IPR002938">
    <property type="entry name" value="FAD-bd"/>
</dbReference>
<evidence type="ECO:0000256" key="1">
    <source>
        <dbReference type="ARBA" id="ARBA00007992"/>
    </source>
</evidence>
<evidence type="ECO:0000256" key="4">
    <source>
        <dbReference type="ARBA" id="ARBA00023002"/>
    </source>
</evidence>